<dbReference type="PANTHER" id="PTHR24148:SF73">
    <property type="entry name" value="HET DOMAIN PROTEIN (AFU_ORTHOLOGUE AFUA_8G01020)"/>
    <property type="match status" value="1"/>
</dbReference>
<dbReference type="InterPro" id="IPR010730">
    <property type="entry name" value="HET"/>
</dbReference>
<organism evidence="2 3">
    <name type="scientific">Paraphoma chrysanthemicola</name>
    <dbReference type="NCBI Taxonomy" id="798071"/>
    <lineage>
        <taxon>Eukaryota</taxon>
        <taxon>Fungi</taxon>
        <taxon>Dikarya</taxon>
        <taxon>Ascomycota</taxon>
        <taxon>Pezizomycotina</taxon>
        <taxon>Dothideomycetes</taxon>
        <taxon>Pleosporomycetidae</taxon>
        <taxon>Pleosporales</taxon>
        <taxon>Pleosporineae</taxon>
        <taxon>Phaeosphaeriaceae</taxon>
        <taxon>Paraphoma</taxon>
    </lineage>
</organism>
<feature type="domain" description="Heterokaryon incompatibility" evidence="1">
    <location>
        <begin position="46"/>
        <end position="198"/>
    </location>
</feature>
<protein>
    <submittedName>
        <fullName evidence="2">Heterokaryon incompatibility protein-domain-containing protein</fullName>
    </submittedName>
</protein>
<evidence type="ECO:0000259" key="1">
    <source>
        <dbReference type="Pfam" id="PF06985"/>
    </source>
</evidence>
<name>A0A8K0R6U2_9PLEO</name>
<evidence type="ECO:0000313" key="2">
    <source>
        <dbReference type="EMBL" id="KAH7088042.1"/>
    </source>
</evidence>
<dbReference type="EMBL" id="JAGMVJ010000008">
    <property type="protein sequence ID" value="KAH7088042.1"/>
    <property type="molecule type" value="Genomic_DNA"/>
</dbReference>
<evidence type="ECO:0000313" key="3">
    <source>
        <dbReference type="Proteomes" id="UP000813461"/>
    </source>
</evidence>
<dbReference type="AlphaFoldDB" id="A0A8K0R6U2"/>
<proteinExistence type="predicted"/>
<dbReference type="OrthoDB" id="2157530at2759"/>
<reference evidence="2" key="1">
    <citation type="journal article" date="2021" name="Nat. Commun.">
        <title>Genetic determinants of endophytism in the Arabidopsis root mycobiome.</title>
        <authorList>
            <person name="Mesny F."/>
            <person name="Miyauchi S."/>
            <person name="Thiergart T."/>
            <person name="Pickel B."/>
            <person name="Atanasova L."/>
            <person name="Karlsson M."/>
            <person name="Huettel B."/>
            <person name="Barry K.W."/>
            <person name="Haridas S."/>
            <person name="Chen C."/>
            <person name="Bauer D."/>
            <person name="Andreopoulos W."/>
            <person name="Pangilinan J."/>
            <person name="LaButti K."/>
            <person name="Riley R."/>
            <person name="Lipzen A."/>
            <person name="Clum A."/>
            <person name="Drula E."/>
            <person name="Henrissat B."/>
            <person name="Kohler A."/>
            <person name="Grigoriev I.V."/>
            <person name="Martin F.M."/>
            <person name="Hacquard S."/>
        </authorList>
    </citation>
    <scope>NUCLEOTIDE SEQUENCE</scope>
    <source>
        <strain evidence="2">MPI-SDFR-AT-0120</strain>
    </source>
</reference>
<sequence>MDRFRHQPLDLSKRQIRLICIENSNDESAAIKVFVKNFNLSIKPRYIALSYTWGPPSPVYDIQVQTPDGTLALLSIRENLYQFLLMMRTRQFRAPETWQWFFIDQICIDQENTLERNHQVNQMGQIYLKAVKAVAWLGPSFPGSDELMALISSYPNYSKDERSAELYASMAKLIRANEDLIPRFQGLPYWSRLWITQEVLIPNTVLVFLGRESFLWSTKFGYWIEDVQRILGSSTSIGYSGRLCALARIRKFASTYEQLQWTYAISLIEGSECSELKDKFFGLMALIEPKQKIDIDYAAEISTLFEQVIRLVVKDDFEEGCFFDDTGRHEERVIARVHKICGALNLDRIVPCTAFAQELFHEMKTSWR</sequence>
<keyword evidence="3" id="KW-1185">Reference proteome</keyword>
<gene>
    <name evidence="2" type="ORF">FB567DRAFT_523553</name>
</gene>
<dbReference type="InterPro" id="IPR052895">
    <property type="entry name" value="HetReg/Transcr_Mod"/>
</dbReference>
<dbReference type="Pfam" id="PF06985">
    <property type="entry name" value="HET"/>
    <property type="match status" value="1"/>
</dbReference>
<comment type="caution">
    <text evidence="2">The sequence shown here is derived from an EMBL/GenBank/DDBJ whole genome shotgun (WGS) entry which is preliminary data.</text>
</comment>
<dbReference type="PANTHER" id="PTHR24148">
    <property type="entry name" value="ANKYRIN REPEAT DOMAIN-CONTAINING PROTEIN 39 HOMOLOG-RELATED"/>
    <property type="match status" value="1"/>
</dbReference>
<accession>A0A8K0R6U2</accession>
<dbReference type="Proteomes" id="UP000813461">
    <property type="component" value="Unassembled WGS sequence"/>
</dbReference>